<sequence length="125" mass="13635">MSIEQEIQAKGLTAPRITPADIEAEISSEHYFTAADGVVGNDEVDTPCSTRDCIQLGLLTFCVLVLRNGFTVTGESACASPENFDAEIGRKIARQNAVSKVWPLMGYELRTQITNREQMPTNTGL</sequence>
<accession>A0AAD0W949</accession>
<dbReference type="EMBL" id="CP031968">
    <property type="protein sequence ID" value="AXT46388.1"/>
    <property type="molecule type" value="Genomic_DNA"/>
</dbReference>
<evidence type="ECO:0008006" key="3">
    <source>
        <dbReference type="Google" id="ProtNLM"/>
    </source>
</evidence>
<gene>
    <name evidence="1" type="ORF">D1345_09395</name>
</gene>
<dbReference type="AlphaFoldDB" id="A0AAD0W949"/>
<dbReference type="Proteomes" id="UP000259465">
    <property type="component" value="Chromosome"/>
</dbReference>
<proteinExistence type="predicted"/>
<dbReference type="InterPro" id="IPR025915">
    <property type="entry name" value="Phage_gp49_66"/>
</dbReference>
<reference evidence="1 2" key="1">
    <citation type="submission" date="2018-08" db="EMBL/GenBank/DDBJ databases">
        <title>Complete genome sequence of JP2-74.</title>
        <authorList>
            <person name="Wu L."/>
        </authorList>
    </citation>
    <scope>NUCLEOTIDE SEQUENCE [LARGE SCALE GENOMIC DNA]</scope>
    <source>
        <strain evidence="1 2">JP2-74</strain>
    </source>
</reference>
<dbReference type="Pfam" id="PF13876">
    <property type="entry name" value="Phage_gp49_66"/>
    <property type="match status" value="1"/>
</dbReference>
<dbReference type="KEGG" id="crz:D1345_09395"/>
<organism evidence="1 2">
    <name type="scientific">Chromobacterium rhizoryzae</name>
    <dbReference type="NCBI Taxonomy" id="1778675"/>
    <lineage>
        <taxon>Bacteria</taxon>
        <taxon>Pseudomonadati</taxon>
        <taxon>Pseudomonadota</taxon>
        <taxon>Betaproteobacteria</taxon>
        <taxon>Neisseriales</taxon>
        <taxon>Chromobacteriaceae</taxon>
        <taxon>Chromobacterium</taxon>
    </lineage>
</organism>
<keyword evidence="2" id="KW-1185">Reference proteome</keyword>
<evidence type="ECO:0000313" key="2">
    <source>
        <dbReference type="Proteomes" id="UP000259465"/>
    </source>
</evidence>
<protein>
    <recommendedName>
        <fullName evidence="3">Phage family protein</fullName>
    </recommendedName>
</protein>
<name>A0AAD0W949_9NEIS</name>
<evidence type="ECO:0000313" key="1">
    <source>
        <dbReference type="EMBL" id="AXT46388.1"/>
    </source>
</evidence>
<dbReference type="RefSeq" id="WP_118267392.1">
    <property type="nucleotide sequence ID" value="NZ_CP031968.1"/>
</dbReference>